<reference evidence="2" key="1">
    <citation type="submission" date="2019-02" db="EMBL/GenBank/DDBJ databases">
        <authorList>
            <person name="Gruber-Vodicka R. H."/>
            <person name="Seah K. B. B."/>
        </authorList>
    </citation>
    <scope>NUCLEOTIDE SEQUENCE</scope>
    <source>
        <strain evidence="2">BECK_S312</strain>
        <strain evidence="3">BECK_S426</strain>
    </source>
</reference>
<feature type="domain" description="Endonuclease GajA/Old nuclease/RecF-like AAA" evidence="1">
    <location>
        <begin position="1"/>
        <end position="414"/>
    </location>
</feature>
<accession>A0A450VQ55</accession>
<name>A0A450VQ55_9GAMM</name>
<dbReference type="InterPro" id="IPR027417">
    <property type="entry name" value="P-loop_NTPase"/>
</dbReference>
<evidence type="ECO:0000259" key="1">
    <source>
        <dbReference type="Pfam" id="PF13175"/>
    </source>
</evidence>
<dbReference type="EMBL" id="CAADFM010000005">
    <property type="protein sequence ID" value="VFK06910.1"/>
    <property type="molecule type" value="Genomic_DNA"/>
</dbReference>
<gene>
    <name evidence="2" type="ORF">BECKLPF1236A_GA0070988_1000518</name>
    <name evidence="3" type="ORF">BECKLPF1236C_GA0070990_1000316</name>
</gene>
<organism evidence="2">
    <name type="scientific">Candidatus Kentrum sp. LPFa</name>
    <dbReference type="NCBI Taxonomy" id="2126335"/>
    <lineage>
        <taxon>Bacteria</taxon>
        <taxon>Pseudomonadati</taxon>
        <taxon>Pseudomonadota</taxon>
        <taxon>Gammaproteobacteria</taxon>
        <taxon>Candidatus Kentrum</taxon>
    </lineage>
</organism>
<protein>
    <submittedName>
        <fullName evidence="2">Predicted ATP-binding protein involved in virulence</fullName>
    </submittedName>
</protein>
<dbReference type="AlphaFoldDB" id="A0A450VQ55"/>
<dbReference type="PANTHER" id="PTHR43581">
    <property type="entry name" value="ATP/GTP PHOSPHATASE"/>
    <property type="match status" value="1"/>
</dbReference>
<proteinExistence type="predicted"/>
<dbReference type="GO" id="GO:0005524">
    <property type="term" value="F:ATP binding"/>
    <property type="evidence" value="ECO:0007669"/>
    <property type="project" value="UniProtKB-KW"/>
</dbReference>
<dbReference type="CDD" id="cd00267">
    <property type="entry name" value="ABC_ATPase"/>
    <property type="match status" value="1"/>
</dbReference>
<evidence type="ECO:0000313" key="2">
    <source>
        <dbReference type="EMBL" id="VFK06910.1"/>
    </source>
</evidence>
<dbReference type="PANTHER" id="PTHR43581:SF2">
    <property type="entry name" value="EXCINUCLEASE ATPASE SUBUNIT"/>
    <property type="match status" value="1"/>
</dbReference>
<keyword evidence="2" id="KW-0067">ATP-binding</keyword>
<dbReference type="Gene3D" id="3.40.50.300">
    <property type="entry name" value="P-loop containing nucleotide triphosphate hydrolases"/>
    <property type="match status" value="1"/>
</dbReference>
<keyword evidence="2" id="KW-0547">Nucleotide-binding</keyword>
<dbReference type="InterPro" id="IPR051396">
    <property type="entry name" value="Bact_Antivir_Def_Nuclease"/>
</dbReference>
<dbReference type="Pfam" id="PF13175">
    <property type="entry name" value="AAA_15"/>
    <property type="match status" value="1"/>
</dbReference>
<dbReference type="SUPFAM" id="SSF52540">
    <property type="entry name" value="P-loop containing nucleoside triphosphate hydrolases"/>
    <property type="match status" value="1"/>
</dbReference>
<dbReference type="InterPro" id="IPR041685">
    <property type="entry name" value="AAA_GajA/Old/RecF-like"/>
</dbReference>
<sequence length="436" mass="50003">MLKKIQIKGLFDKFDYDIELKEGGLTILTGPNGYGKTTILGIIYAIAVKDQSFFSQIPFVEIALIQDETETIRIEKKNGRPDFQLGNDRPQEEGIDPEKIFRLLTKKNVTAREISRSLQNLKISQEGRDDSSLEIMKFAHNIGKVIDILDQSNSGNQETLGKFHDEQVPTSVIPHFVDCYFIREQRLIRDFLDKNIPENFRNMIEEYSKELSNNIKSILGKASKIGQELDSSFPERLFDEIGSITEEEFDRRYDAIKKKQNALGLYGLSTTQEERHTSFKPENAKALLVYLNDTEKKLAVFDDILQRLDLFSSILNRRQFVSKQIEISPEFGFRFKTEDDKELPLAALSSGEQQEVVLLYELLFRVAPDTLVLIDEPEISLHVAWQKEFIDDLLRIIDLQKITVLVATHSPQIVKGRWDLVVDLWDLATTSGGNPE</sequence>
<evidence type="ECO:0000313" key="3">
    <source>
        <dbReference type="EMBL" id="VFK23071.1"/>
    </source>
</evidence>
<dbReference type="EMBL" id="CAADFP010000003">
    <property type="protein sequence ID" value="VFK23071.1"/>
    <property type="molecule type" value="Genomic_DNA"/>
</dbReference>